<organism evidence="3 4">
    <name type="scientific">Paenibacillus swuensis</name>
    <dbReference type="NCBI Taxonomy" id="1178515"/>
    <lineage>
        <taxon>Bacteria</taxon>
        <taxon>Bacillati</taxon>
        <taxon>Bacillota</taxon>
        <taxon>Bacilli</taxon>
        <taxon>Bacillales</taxon>
        <taxon>Paenibacillaceae</taxon>
        <taxon>Paenibacillus</taxon>
    </lineage>
</organism>
<feature type="transmembrane region" description="Helical" evidence="1">
    <location>
        <begin position="153"/>
        <end position="177"/>
    </location>
</feature>
<dbReference type="AlphaFoldDB" id="A0A172TDE0"/>
<dbReference type="KEGG" id="pswu:SY83_00240"/>
<dbReference type="STRING" id="1178515.SY83_00240"/>
<dbReference type="Proteomes" id="UP000076927">
    <property type="component" value="Chromosome"/>
</dbReference>
<dbReference type="PANTHER" id="PTHR33490">
    <property type="entry name" value="BLR5614 PROTEIN-RELATED"/>
    <property type="match status" value="1"/>
</dbReference>
<dbReference type="OrthoDB" id="1817605at2"/>
<gene>
    <name evidence="3" type="ORF">SY83_00240</name>
</gene>
<dbReference type="Pfam" id="PF01841">
    <property type="entry name" value="Transglut_core"/>
    <property type="match status" value="1"/>
</dbReference>
<dbReference type="InterPro" id="IPR002931">
    <property type="entry name" value="Transglutaminase-like"/>
</dbReference>
<proteinExistence type="predicted"/>
<keyword evidence="1" id="KW-0812">Transmembrane</keyword>
<dbReference type="SMART" id="SM00460">
    <property type="entry name" value="TGc"/>
    <property type="match status" value="1"/>
</dbReference>
<keyword evidence="3" id="KW-0378">Hydrolase</keyword>
<keyword evidence="3" id="KW-0645">Protease</keyword>
<accession>A0A172TDE0</accession>
<dbReference type="GO" id="GO:0008233">
    <property type="term" value="F:peptidase activity"/>
    <property type="evidence" value="ECO:0007669"/>
    <property type="project" value="UniProtKB-KW"/>
</dbReference>
<feature type="transmembrane region" description="Helical" evidence="1">
    <location>
        <begin position="42"/>
        <end position="60"/>
    </location>
</feature>
<evidence type="ECO:0000313" key="3">
    <source>
        <dbReference type="EMBL" id="ANE45065.1"/>
    </source>
</evidence>
<evidence type="ECO:0000256" key="1">
    <source>
        <dbReference type="SAM" id="Phobius"/>
    </source>
</evidence>
<dbReference type="PANTHER" id="PTHR33490:SF3">
    <property type="entry name" value="CONSERVED INTEGRAL MEMBRANE PROTEIN"/>
    <property type="match status" value="1"/>
</dbReference>
<dbReference type="GO" id="GO:0006508">
    <property type="term" value="P:proteolysis"/>
    <property type="evidence" value="ECO:0007669"/>
    <property type="project" value="UniProtKB-KW"/>
</dbReference>
<dbReference type="PATRIC" id="fig|1178515.4.peg.51"/>
<keyword evidence="1" id="KW-1133">Transmembrane helix</keyword>
<feature type="transmembrane region" description="Helical" evidence="1">
    <location>
        <begin position="12"/>
        <end position="30"/>
    </location>
</feature>
<dbReference type="EMBL" id="CP011388">
    <property type="protein sequence ID" value="ANE45065.1"/>
    <property type="molecule type" value="Genomic_DNA"/>
</dbReference>
<dbReference type="InterPro" id="IPR038765">
    <property type="entry name" value="Papain-like_cys_pep_sf"/>
</dbReference>
<evidence type="ECO:0000259" key="2">
    <source>
        <dbReference type="SMART" id="SM00460"/>
    </source>
</evidence>
<reference evidence="3 4" key="1">
    <citation type="submission" date="2015-01" db="EMBL/GenBank/DDBJ databases">
        <title>Paenibacillus swuensis/DY6/whole genome sequencing.</title>
        <authorList>
            <person name="Kim M.K."/>
            <person name="Srinivasan S."/>
            <person name="Lee J.-J."/>
        </authorList>
    </citation>
    <scope>NUCLEOTIDE SEQUENCE [LARGE SCALE GENOMIC DNA]</scope>
    <source>
        <strain evidence="3 4">DY6</strain>
    </source>
</reference>
<keyword evidence="4" id="KW-1185">Reference proteome</keyword>
<evidence type="ECO:0000313" key="4">
    <source>
        <dbReference type="Proteomes" id="UP000076927"/>
    </source>
</evidence>
<protein>
    <submittedName>
        <fullName evidence="3">Cysteine protease</fullName>
    </submittedName>
</protein>
<keyword evidence="1" id="KW-0472">Membrane</keyword>
<name>A0A172TDE0_9BACL</name>
<dbReference type="Gene3D" id="3.10.620.30">
    <property type="match status" value="1"/>
</dbReference>
<dbReference type="SUPFAM" id="SSF54001">
    <property type="entry name" value="Cysteine proteinases"/>
    <property type="match status" value="1"/>
</dbReference>
<feature type="domain" description="Transglutaminase-like" evidence="2">
    <location>
        <begin position="299"/>
        <end position="362"/>
    </location>
</feature>
<sequence>MPATIQLLLTQYNAVTLLLLLVVIGSVIQGLRKGASGSAKHLFFFVLEGAMTVASLLIAWKGAGIASDSLQQWLTVRDIRIPATELNALQQFYYTAITAIRDFALLRYGLLFLIGYAAVKNILYWLGYVLLLQWDKKERPASDSAVSSWISSLSGGIIGILIGLGRAVMVIALLFIVTTLFPKTTATNYIAASPLYQKGATSIVQPITGNWISKQVPVFTRAVEDEFTKILTRKYEVIDRNIPTDIAAAAQMIVKDAQHEEEKARLLYDWVGSRVSYDYNKVDMYVNQNVWKEQTPEDTFASREGVCIDYSRLYAVMARSVGLKVKVVTGLGYDGKGGYGSHAWNEVYLPAQNAWVPLDSTWAGSGDWFNPEGFYETHIKEA</sequence>
<dbReference type="RefSeq" id="WP_068603252.1">
    <property type="nucleotide sequence ID" value="NZ_CP011388.1"/>
</dbReference>
<feature type="transmembrane region" description="Helical" evidence="1">
    <location>
        <begin position="110"/>
        <end position="132"/>
    </location>
</feature>